<dbReference type="SUPFAM" id="SSF53850">
    <property type="entry name" value="Periplasmic binding protein-like II"/>
    <property type="match status" value="1"/>
</dbReference>
<dbReference type="Pfam" id="PF00497">
    <property type="entry name" value="SBP_bac_3"/>
    <property type="match status" value="1"/>
</dbReference>
<dbReference type="EMBL" id="JAPFCC010000001">
    <property type="protein sequence ID" value="MCW7556419.1"/>
    <property type="molecule type" value="Genomic_DNA"/>
</dbReference>
<proteinExistence type="inferred from homology"/>
<sequence>MYRFPTLIIAVIFSGFAFSNPDANTKNDTNQREILLVGVFPQDYPPLYWHDERKGIIEKLLDKVSSVSRFDFVYKSAPFHRLIQRVAKGKIDLEPWSSQSWRFRVKDNVYFTSPYAEHCEIMIFRKDHVFPVNQPADLAGKRLGVVKGYVYNSFTELFAKKNIYRINSSNEERALNLLSYRRSDAALIDQLVADYLLSTTYPQAFVRGNKFDCVPMSFMFSKTKIKQGIEISNVLQALKKEGFIDQLMKEF</sequence>
<organism evidence="5 6">
    <name type="scientific">Endozoicomonas gorgoniicola</name>
    <dbReference type="NCBI Taxonomy" id="1234144"/>
    <lineage>
        <taxon>Bacteria</taxon>
        <taxon>Pseudomonadati</taxon>
        <taxon>Pseudomonadota</taxon>
        <taxon>Gammaproteobacteria</taxon>
        <taxon>Oceanospirillales</taxon>
        <taxon>Endozoicomonadaceae</taxon>
        <taxon>Endozoicomonas</taxon>
    </lineage>
</organism>
<keyword evidence="6" id="KW-1185">Reference proteome</keyword>
<comment type="caution">
    <text evidence="5">The sequence shown here is derived from an EMBL/GenBank/DDBJ whole genome shotgun (WGS) entry which is preliminary data.</text>
</comment>
<dbReference type="InterPro" id="IPR001638">
    <property type="entry name" value="Solute-binding_3/MltF_N"/>
</dbReference>
<dbReference type="Proteomes" id="UP001209854">
    <property type="component" value="Unassembled WGS sequence"/>
</dbReference>
<evidence type="ECO:0000313" key="6">
    <source>
        <dbReference type="Proteomes" id="UP001209854"/>
    </source>
</evidence>
<name>A0ABT3N479_9GAMM</name>
<dbReference type="PANTHER" id="PTHR35936:SF35">
    <property type="entry name" value="L-CYSTINE-BINDING PROTEIN TCYJ"/>
    <property type="match status" value="1"/>
</dbReference>
<dbReference type="Gene3D" id="3.40.190.10">
    <property type="entry name" value="Periplasmic binding protein-like II"/>
    <property type="match status" value="2"/>
</dbReference>
<gene>
    <name evidence="5" type="ORF">NX722_28050</name>
</gene>
<evidence type="ECO:0000256" key="2">
    <source>
        <dbReference type="ARBA" id="ARBA00022729"/>
    </source>
</evidence>
<reference evidence="5 6" key="1">
    <citation type="submission" date="2022-10" db="EMBL/GenBank/DDBJ databases">
        <title>High-quality genome sequences of two octocoral-associated bacteria, Endozoicomonas euniceicola EF212 and Endozoicomonas gorgoniicola PS125.</title>
        <authorList>
            <person name="Chiou Y.-J."/>
            <person name="Chen Y.-H."/>
        </authorList>
    </citation>
    <scope>NUCLEOTIDE SEQUENCE [LARGE SCALE GENOMIC DNA]</scope>
    <source>
        <strain evidence="5 6">PS125</strain>
    </source>
</reference>
<dbReference type="SMART" id="SM00062">
    <property type="entry name" value="PBPb"/>
    <property type="match status" value="1"/>
</dbReference>
<keyword evidence="2 3" id="KW-0732">Signal</keyword>
<evidence type="ECO:0000259" key="4">
    <source>
        <dbReference type="SMART" id="SM00062"/>
    </source>
</evidence>
<protein>
    <submittedName>
        <fullName evidence="5">Transporter substrate-binding domain-containing protein</fullName>
    </submittedName>
</protein>
<evidence type="ECO:0000256" key="1">
    <source>
        <dbReference type="ARBA" id="ARBA00010333"/>
    </source>
</evidence>
<evidence type="ECO:0000256" key="3">
    <source>
        <dbReference type="SAM" id="SignalP"/>
    </source>
</evidence>
<feature type="chain" id="PRO_5045799851" evidence="3">
    <location>
        <begin position="20"/>
        <end position="251"/>
    </location>
</feature>
<feature type="domain" description="Solute-binding protein family 3/N-terminal" evidence="4">
    <location>
        <begin position="34"/>
        <end position="249"/>
    </location>
</feature>
<comment type="similarity">
    <text evidence="1">Belongs to the bacterial solute-binding protein 3 family.</text>
</comment>
<accession>A0ABT3N479</accession>
<dbReference type="RefSeq" id="WP_262566103.1">
    <property type="nucleotide sequence ID" value="NZ_JAPFCC010000001.1"/>
</dbReference>
<dbReference type="PANTHER" id="PTHR35936">
    <property type="entry name" value="MEMBRANE-BOUND LYTIC MUREIN TRANSGLYCOSYLASE F"/>
    <property type="match status" value="1"/>
</dbReference>
<feature type="signal peptide" evidence="3">
    <location>
        <begin position="1"/>
        <end position="19"/>
    </location>
</feature>
<evidence type="ECO:0000313" key="5">
    <source>
        <dbReference type="EMBL" id="MCW7556419.1"/>
    </source>
</evidence>